<dbReference type="SMART" id="SM00387">
    <property type="entry name" value="HATPase_c"/>
    <property type="match status" value="1"/>
</dbReference>
<dbReference type="PRINTS" id="PR00344">
    <property type="entry name" value="BCTRLSENSOR"/>
</dbReference>
<keyword evidence="7 10" id="KW-1133">Transmembrane helix</keyword>
<keyword evidence="4 10" id="KW-0813">Transport</keyword>
<dbReference type="CDD" id="cd00082">
    <property type="entry name" value="HisKA"/>
    <property type="match status" value="1"/>
</dbReference>
<evidence type="ECO:0000256" key="10">
    <source>
        <dbReference type="RuleBase" id="RU362002"/>
    </source>
</evidence>
<dbReference type="InterPro" id="IPR001905">
    <property type="entry name" value="Ammonium_transpt"/>
</dbReference>
<feature type="transmembrane region" description="Helical" evidence="10">
    <location>
        <begin position="338"/>
        <end position="364"/>
    </location>
</feature>
<dbReference type="InterPro" id="IPR003661">
    <property type="entry name" value="HisK_dim/P_dom"/>
</dbReference>
<dbReference type="SUPFAM" id="SSF47384">
    <property type="entry name" value="Homodimeric domain of signal transducing histidine kinase"/>
    <property type="match status" value="1"/>
</dbReference>
<evidence type="ECO:0000256" key="9">
    <source>
        <dbReference type="ARBA" id="ARBA00023177"/>
    </source>
</evidence>
<protein>
    <recommendedName>
        <fullName evidence="10">Ammonium transporter</fullName>
    </recommendedName>
</protein>
<evidence type="ECO:0000256" key="1">
    <source>
        <dbReference type="ARBA" id="ARBA00000085"/>
    </source>
</evidence>
<dbReference type="SUPFAM" id="SSF111352">
    <property type="entry name" value="Ammonium transporter"/>
    <property type="match status" value="1"/>
</dbReference>
<evidence type="ECO:0000313" key="12">
    <source>
        <dbReference type="EMBL" id="MET4759248.1"/>
    </source>
</evidence>
<feature type="domain" description="Histidine kinase" evidence="11">
    <location>
        <begin position="477"/>
        <end position="695"/>
    </location>
</feature>
<feature type="transmembrane region" description="Helical" evidence="10">
    <location>
        <begin position="6"/>
        <end position="28"/>
    </location>
</feature>
<dbReference type="PANTHER" id="PTHR11730">
    <property type="entry name" value="AMMONIUM TRANSPORTER"/>
    <property type="match status" value="1"/>
</dbReference>
<dbReference type="Proteomes" id="UP001549366">
    <property type="component" value="Unassembled WGS sequence"/>
</dbReference>
<gene>
    <name evidence="12" type="ORF">V5J35_004440</name>
</gene>
<evidence type="ECO:0000256" key="5">
    <source>
        <dbReference type="ARBA" id="ARBA00022553"/>
    </source>
</evidence>
<comment type="catalytic activity">
    <reaction evidence="1">
        <text>ATP + protein L-histidine = ADP + protein N-phospho-L-histidine.</text>
        <dbReference type="EC" id="2.7.13.3"/>
    </reaction>
</comment>
<dbReference type="InterPro" id="IPR018047">
    <property type="entry name" value="Ammonium_transpt_CS"/>
</dbReference>
<dbReference type="InterPro" id="IPR036890">
    <property type="entry name" value="HATPase_C_sf"/>
</dbReference>
<dbReference type="InterPro" id="IPR005467">
    <property type="entry name" value="His_kinase_dom"/>
</dbReference>
<accession>A0ABV2SNA8</accession>
<feature type="transmembrane region" description="Helical" evidence="10">
    <location>
        <begin position="305"/>
        <end position="326"/>
    </location>
</feature>
<comment type="subcellular location">
    <subcellularLocation>
        <location evidence="10">Cell membrane</location>
        <topology evidence="10">Multi-pass membrane protein</topology>
    </subcellularLocation>
    <subcellularLocation>
        <location evidence="2">Membrane</location>
        <topology evidence="2">Multi-pass membrane protein</topology>
    </subcellularLocation>
</comment>
<comment type="caution">
    <text evidence="12">The sequence shown here is derived from an EMBL/GenBank/DDBJ whole genome shotgun (WGS) entry which is preliminary data.</text>
</comment>
<dbReference type="InterPro" id="IPR036097">
    <property type="entry name" value="HisK_dim/P_sf"/>
</dbReference>
<keyword evidence="9 10" id="KW-0924">Ammonia transport</keyword>
<dbReference type="PROSITE" id="PS50109">
    <property type="entry name" value="HIS_KIN"/>
    <property type="match status" value="1"/>
</dbReference>
<reference evidence="12 13" key="1">
    <citation type="submission" date="2024-06" db="EMBL/GenBank/DDBJ databases">
        <title>Genomic Encyclopedia of Type Strains, Phase V (KMG-V): Genome sequencing to study the core and pangenomes of soil and plant-associated prokaryotes.</title>
        <authorList>
            <person name="Whitman W."/>
        </authorList>
    </citation>
    <scope>NUCLEOTIDE SEQUENCE [LARGE SCALE GENOMIC DNA]</scope>
    <source>
        <strain evidence="12 13">NE40</strain>
    </source>
</reference>
<feature type="transmembrane region" description="Helical" evidence="10">
    <location>
        <begin position="87"/>
        <end position="106"/>
    </location>
</feature>
<name>A0ABV2SNA8_9GAMM</name>
<dbReference type="Pfam" id="PF02518">
    <property type="entry name" value="HATPase_c"/>
    <property type="match status" value="1"/>
</dbReference>
<keyword evidence="8 10" id="KW-0472">Membrane</keyword>
<dbReference type="InterPro" id="IPR004358">
    <property type="entry name" value="Sig_transdc_His_kin-like_C"/>
</dbReference>
<comment type="similarity">
    <text evidence="3 10">Belongs to the ammonia transporter channel (TC 1.A.11.2) family.</text>
</comment>
<feature type="transmembrane region" description="Helical" evidence="10">
    <location>
        <begin position="49"/>
        <end position="67"/>
    </location>
</feature>
<dbReference type="EMBL" id="JBEWTB010000002">
    <property type="protein sequence ID" value="MET4759248.1"/>
    <property type="molecule type" value="Genomic_DNA"/>
</dbReference>
<dbReference type="InterPro" id="IPR003594">
    <property type="entry name" value="HATPase_dom"/>
</dbReference>
<feature type="transmembrane region" description="Helical" evidence="10">
    <location>
        <begin position="256"/>
        <end position="274"/>
    </location>
</feature>
<feature type="transmembrane region" description="Helical" evidence="10">
    <location>
        <begin position="113"/>
        <end position="133"/>
    </location>
</feature>
<evidence type="ECO:0000256" key="3">
    <source>
        <dbReference type="ARBA" id="ARBA00005887"/>
    </source>
</evidence>
<dbReference type="InterPro" id="IPR024041">
    <property type="entry name" value="NH4_transpt_AmtB-like_dom"/>
</dbReference>
<dbReference type="Gene3D" id="1.10.3430.10">
    <property type="entry name" value="Ammonium transporter AmtB like domains"/>
    <property type="match status" value="1"/>
</dbReference>
<keyword evidence="6 10" id="KW-0812">Transmembrane</keyword>
<dbReference type="Gene3D" id="1.10.287.130">
    <property type="match status" value="1"/>
</dbReference>
<evidence type="ECO:0000256" key="7">
    <source>
        <dbReference type="ARBA" id="ARBA00022989"/>
    </source>
</evidence>
<dbReference type="NCBIfam" id="TIGR00836">
    <property type="entry name" value="amt"/>
    <property type="match status" value="1"/>
</dbReference>
<feature type="transmembrane region" description="Helical" evidence="10">
    <location>
        <begin position="195"/>
        <end position="215"/>
    </location>
</feature>
<evidence type="ECO:0000256" key="2">
    <source>
        <dbReference type="ARBA" id="ARBA00004141"/>
    </source>
</evidence>
<evidence type="ECO:0000256" key="6">
    <source>
        <dbReference type="ARBA" id="ARBA00022692"/>
    </source>
</evidence>
<evidence type="ECO:0000259" key="11">
    <source>
        <dbReference type="PROSITE" id="PS50109"/>
    </source>
</evidence>
<keyword evidence="5" id="KW-0597">Phosphoprotein</keyword>
<dbReference type="CDD" id="cd16922">
    <property type="entry name" value="HATPase_EvgS-ArcB-TorS-like"/>
    <property type="match status" value="1"/>
</dbReference>
<dbReference type="Pfam" id="PF00512">
    <property type="entry name" value="HisKA"/>
    <property type="match status" value="1"/>
</dbReference>
<proteinExistence type="inferred from homology"/>
<dbReference type="SMART" id="SM00388">
    <property type="entry name" value="HisKA"/>
    <property type="match status" value="1"/>
</dbReference>
<feature type="transmembrane region" description="Helical" evidence="10">
    <location>
        <begin position="153"/>
        <end position="174"/>
    </location>
</feature>
<sequence>MPYGTENTLFMTLCILLVLLMQAGFLCLEAGAVRSKNTVNVAAKNLIDLILVTLFYFAIGFTIQYGWFSDFSHNAHPNDPHYPYLFLLFQTLFAATAATIVSGAVAERCGLTGYMIISLVIVTFIYPISGQWVWGGVFGTPRGWLSELGFVDFAGSVQVHALGGAVALAAVLIIGPRNGFHDQSYKVFRGQNQAMSLLGVMLLWLGWFGFNMGSLLKMDDLLSLVMINTFVSACAGGLASLIWCSVFYHKADIPQISNGILAGLVGITAGAHAMQPAEAVLIGTISGLICCGFTVYLEQRKIDDVIATIPVHLGAGVWGSLSVALLGDPEILNTGNDFITQFGVQLLGATTVVAWAFGVSFMLLKLINRWYPLRVSAESERIGLNISEHGAITELSEIIHDLEQQSHSGNFHPLESDPFSELAGITQQYNRILASFLKNQMELQSSLETLQTTHNDLMLQKAEVDSANRQKTLLISKVSREIRTPLNGIIVTSEILNMEPLPDDQKNWLEVITQSGHALMAIVNDVIDYSRLESGNLSLQNSTFQLPELLEQCKKVFLTEALDKDLELIVEIEMGTPETLTADIQRLRQIIINLLGNAFRFTDEGTITLSAQMEYSTGNLLLEVKDTGAGIAEDNLKDVFNAFGQEEKYADREAHSSGLGLTICRQLVELMGGSISVKSQVGEGSHFTLQIPVKWENL</sequence>
<dbReference type="SUPFAM" id="SSF55874">
    <property type="entry name" value="ATPase domain of HSP90 chaperone/DNA topoisomerase II/histidine kinase"/>
    <property type="match status" value="1"/>
</dbReference>
<evidence type="ECO:0000256" key="4">
    <source>
        <dbReference type="ARBA" id="ARBA00022448"/>
    </source>
</evidence>
<feature type="transmembrane region" description="Helical" evidence="10">
    <location>
        <begin position="221"/>
        <end position="244"/>
    </location>
</feature>
<organism evidence="12 13">
    <name type="scientific">Endozoicomonas lisbonensis</name>
    <dbReference type="NCBI Taxonomy" id="3120522"/>
    <lineage>
        <taxon>Bacteria</taxon>
        <taxon>Pseudomonadati</taxon>
        <taxon>Pseudomonadota</taxon>
        <taxon>Gammaproteobacteria</taxon>
        <taxon>Oceanospirillales</taxon>
        <taxon>Endozoicomonadaceae</taxon>
        <taxon>Endozoicomonas</taxon>
    </lineage>
</organism>
<evidence type="ECO:0000313" key="13">
    <source>
        <dbReference type="Proteomes" id="UP001549366"/>
    </source>
</evidence>
<dbReference type="Pfam" id="PF00909">
    <property type="entry name" value="Ammonium_transp"/>
    <property type="match status" value="1"/>
</dbReference>
<dbReference type="Gene3D" id="3.30.565.10">
    <property type="entry name" value="Histidine kinase-like ATPase, C-terminal domain"/>
    <property type="match status" value="1"/>
</dbReference>
<dbReference type="InterPro" id="IPR029020">
    <property type="entry name" value="Ammonium/urea_transptr"/>
</dbReference>
<dbReference type="PROSITE" id="PS01219">
    <property type="entry name" value="AMMONIUM_TRANSP"/>
    <property type="match status" value="1"/>
</dbReference>
<dbReference type="RefSeq" id="WP_354009255.1">
    <property type="nucleotide sequence ID" value="NZ_JBEWTA010000001.1"/>
</dbReference>
<keyword evidence="13" id="KW-1185">Reference proteome</keyword>
<dbReference type="PANTHER" id="PTHR11730:SF6">
    <property type="entry name" value="AMMONIUM TRANSPORTER"/>
    <property type="match status" value="1"/>
</dbReference>
<feature type="transmembrane region" description="Helical" evidence="10">
    <location>
        <begin position="280"/>
        <end position="298"/>
    </location>
</feature>
<evidence type="ECO:0000256" key="8">
    <source>
        <dbReference type="ARBA" id="ARBA00023136"/>
    </source>
</evidence>